<evidence type="ECO:0000313" key="3">
    <source>
        <dbReference type="EMBL" id="MDC0719465.1"/>
    </source>
</evidence>
<dbReference type="PANTHER" id="PTHR43968">
    <property type="match status" value="1"/>
</dbReference>
<dbReference type="InterPro" id="IPR004045">
    <property type="entry name" value="Glutathione_S-Trfase_N"/>
</dbReference>
<dbReference type="PANTHER" id="PTHR43968:SF6">
    <property type="entry name" value="GLUTATHIONE S-TRANSFERASE OMEGA"/>
    <property type="match status" value="1"/>
</dbReference>
<dbReference type="InterPro" id="IPR036249">
    <property type="entry name" value="Thioredoxin-like_sf"/>
</dbReference>
<dbReference type="CDD" id="cd00570">
    <property type="entry name" value="GST_N_family"/>
    <property type="match status" value="1"/>
</dbReference>
<evidence type="ECO:0000259" key="1">
    <source>
        <dbReference type="PROSITE" id="PS50404"/>
    </source>
</evidence>
<dbReference type="PROSITE" id="PS50404">
    <property type="entry name" value="GST_NTER"/>
    <property type="match status" value="1"/>
</dbReference>
<dbReference type="Pfam" id="PF13409">
    <property type="entry name" value="GST_N_2"/>
    <property type="match status" value="1"/>
</dbReference>
<dbReference type="Proteomes" id="UP001221686">
    <property type="component" value="Unassembled WGS sequence"/>
</dbReference>
<dbReference type="InterPro" id="IPR036282">
    <property type="entry name" value="Glutathione-S-Trfase_C_sf"/>
</dbReference>
<keyword evidence="4" id="KW-1185">Reference proteome</keyword>
<dbReference type="PROSITE" id="PS50405">
    <property type="entry name" value="GST_CTER"/>
    <property type="match status" value="1"/>
</dbReference>
<dbReference type="InterPro" id="IPR010987">
    <property type="entry name" value="Glutathione-S-Trfase_C-like"/>
</dbReference>
<name>A0ABT5E221_9BACT</name>
<dbReference type="SFLD" id="SFLDG00358">
    <property type="entry name" value="Main_(cytGST)"/>
    <property type="match status" value="1"/>
</dbReference>
<feature type="domain" description="GST N-terminal" evidence="1">
    <location>
        <begin position="10"/>
        <end position="88"/>
    </location>
</feature>
<feature type="domain" description="GST C-terminal" evidence="2">
    <location>
        <begin position="92"/>
        <end position="213"/>
    </location>
</feature>
<organism evidence="3 4">
    <name type="scientific">Nannocystis bainbridge</name>
    <dbReference type="NCBI Taxonomy" id="2995303"/>
    <lineage>
        <taxon>Bacteria</taxon>
        <taxon>Pseudomonadati</taxon>
        <taxon>Myxococcota</taxon>
        <taxon>Polyangia</taxon>
        <taxon>Nannocystales</taxon>
        <taxon>Nannocystaceae</taxon>
        <taxon>Nannocystis</taxon>
    </lineage>
</organism>
<dbReference type="SFLD" id="SFLDS00019">
    <property type="entry name" value="Glutathione_Transferase_(cytos"/>
    <property type="match status" value="1"/>
</dbReference>
<evidence type="ECO:0000313" key="4">
    <source>
        <dbReference type="Proteomes" id="UP001221686"/>
    </source>
</evidence>
<dbReference type="InterPro" id="IPR050983">
    <property type="entry name" value="GST_Omega/HSP26"/>
</dbReference>
<dbReference type="SUPFAM" id="SSF47616">
    <property type="entry name" value="GST C-terminal domain-like"/>
    <property type="match status" value="1"/>
</dbReference>
<protein>
    <submittedName>
        <fullName evidence="3">Glutathione S-transferase family protein</fullName>
    </submittedName>
</protein>
<dbReference type="Gene3D" id="3.40.30.10">
    <property type="entry name" value="Glutaredoxin"/>
    <property type="match status" value="1"/>
</dbReference>
<dbReference type="RefSeq" id="WP_272087977.1">
    <property type="nucleotide sequence ID" value="NZ_JAQNDL010000002.1"/>
</dbReference>
<evidence type="ECO:0000259" key="2">
    <source>
        <dbReference type="PROSITE" id="PS50405"/>
    </source>
</evidence>
<proteinExistence type="predicted"/>
<dbReference type="Gene3D" id="1.20.1050.10">
    <property type="match status" value="1"/>
</dbReference>
<sequence length="228" mass="25341">MSVKTWRTPMQLELISHALCPFVHRACIMLREKGVEYSRRDIDLDNKPEWFLALSPRGKVPVLVADGTPLFESAAIVEFLDETHPPPVIPTEPFARARGRAWVEVASDLLMAQYRVYMAATQADFEAAAKTATAALGRYDDALRKGDLAADEFKLVEVAAAPAMFRFALLADHAGWAFWPAGSQVEAWARRLASRPSVTSSVAEDFAEKFLKLLADKNSYMLKTRPTA</sequence>
<dbReference type="InterPro" id="IPR040079">
    <property type="entry name" value="Glutathione_S-Trfase"/>
</dbReference>
<reference evidence="3 4" key="1">
    <citation type="submission" date="2022-11" db="EMBL/GenBank/DDBJ databases">
        <title>Minimal conservation of predation-associated metabolite biosynthetic gene clusters underscores biosynthetic potential of Myxococcota including descriptions for ten novel species: Archangium lansinium sp. nov., Myxococcus landrumus sp. nov., Nannocystis bai.</title>
        <authorList>
            <person name="Ahearne A."/>
            <person name="Stevens C."/>
            <person name="Dowd S."/>
        </authorList>
    </citation>
    <scope>NUCLEOTIDE SEQUENCE [LARGE SCALE GENOMIC DNA]</scope>
    <source>
        <strain evidence="3 4">BB15-2</strain>
    </source>
</reference>
<dbReference type="EMBL" id="JAQNDL010000002">
    <property type="protein sequence ID" value="MDC0719465.1"/>
    <property type="molecule type" value="Genomic_DNA"/>
</dbReference>
<accession>A0ABT5E221</accession>
<dbReference type="SUPFAM" id="SSF52833">
    <property type="entry name" value="Thioredoxin-like"/>
    <property type="match status" value="1"/>
</dbReference>
<comment type="caution">
    <text evidence="3">The sequence shown here is derived from an EMBL/GenBank/DDBJ whole genome shotgun (WGS) entry which is preliminary data.</text>
</comment>
<gene>
    <name evidence="3" type="ORF">POL25_21345</name>
</gene>